<dbReference type="InterPro" id="IPR001712">
    <property type="entry name" value="T3SS_FHIPEP"/>
</dbReference>
<keyword evidence="3 7" id="KW-1003">Cell membrane</keyword>
<keyword evidence="5 7" id="KW-1133">Transmembrane helix</keyword>
<keyword evidence="7" id="KW-1005">Bacterial flagellum biogenesis</keyword>
<keyword evidence="6 7" id="KW-0472">Membrane</keyword>
<dbReference type="Gene3D" id="1.10.8.540">
    <property type="entry name" value="FHIPEP family, domain 3"/>
    <property type="match status" value="1"/>
</dbReference>
<evidence type="ECO:0000256" key="5">
    <source>
        <dbReference type="ARBA" id="ARBA00022989"/>
    </source>
</evidence>
<evidence type="ECO:0000256" key="3">
    <source>
        <dbReference type="ARBA" id="ARBA00022475"/>
    </source>
</evidence>
<dbReference type="InterPro" id="IPR006301">
    <property type="entry name" value="FlhA"/>
</dbReference>
<dbReference type="Proteomes" id="UP000830116">
    <property type="component" value="Chromosome"/>
</dbReference>
<evidence type="ECO:0000313" key="9">
    <source>
        <dbReference type="Proteomes" id="UP000830116"/>
    </source>
</evidence>
<keyword evidence="7" id="KW-1006">Bacterial flagellum protein export</keyword>
<dbReference type="InterPro" id="IPR042194">
    <property type="entry name" value="FHIPEP_1"/>
</dbReference>
<dbReference type="RefSeq" id="WP_243537132.1">
    <property type="nucleotide sequence ID" value="NZ_CP093442.1"/>
</dbReference>
<dbReference type="Gene3D" id="3.40.50.12790">
    <property type="entry name" value="FHIPEP family, domain 4"/>
    <property type="match status" value="1"/>
</dbReference>
<feature type="transmembrane region" description="Helical" evidence="7">
    <location>
        <begin position="20"/>
        <end position="38"/>
    </location>
</feature>
<sequence length="699" mass="76356">MDQVFQFLKRFEKYTKNTDLFIAFGMLAILAVMIIPLPPLLLDISLTFSLAISILILLVSLYTQRALDFTSFPSLLLMTTLFRLSLNVATTRLILTHGHEGEKAAGDVIASFANFVVGGNYVIGFIMFMILIVINFIVITKGSGRVAEVAARFTLDAMPGKQMSIDAELNSGHITEAEARKRRRQIEQEADFYGAMDGASKFVRGDAIAGIIITIINILGGLAIGVMQKGLDISTAAKYYTMLTIGDGLLAQIPALIISTAAGAIVTRTSNSDKDMGEEVTSQLLVNPRAVMISGGVLVLLGLVPGLPTIPFLFMGGLLAGLSWVLRKYRAEMAAEERKASEASLNAPKKENIETMLPLDMVELEVGYGLINIVESDQSGDLLERIVSIRKQFALDLGIVVPSIHIRDNLQLAPGEYRLLIKGNRVGGGLLRPESLLAMDPGNVAERIEGIPTKEPAFGLDALWISPGRKEDAEIAGYTVVDLPTVMATHLTEIIRTHAHELLGRQEASTLIENFKKSHPKVVEELIPDLLPLGSVVRVLQSLLKEQVSIRNLLTIFETLADEAPRNKDIEVLTEQVRRGLARGITAKYTTDQGNIPVMTLHPIIEELIANSLLQTEQGVQLVMDPNSAHRLINEIARTVENHPEVASQPILLTSPTSRRHIYKLTSRFIPQLVVLSHNELTSDADVQSVALVEMSHAG</sequence>
<dbReference type="InterPro" id="IPR042193">
    <property type="entry name" value="FHIPEP_3"/>
</dbReference>
<proteinExistence type="inferred from homology"/>
<feature type="transmembrane region" description="Helical" evidence="7">
    <location>
        <begin position="75"/>
        <end position="95"/>
    </location>
</feature>
<evidence type="ECO:0000256" key="7">
    <source>
        <dbReference type="RuleBase" id="RU364093"/>
    </source>
</evidence>
<feature type="transmembrane region" description="Helical" evidence="7">
    <location>
        <begin position="44"/>
        <end position="63"/>
    </location>
</feature>
<name>A0ABY4C7H6_9BACT</name>
<dbReference type="InterPro" id="IPR025505">
    <property type="entry name" value="FHIPEP_CS"/>
</dbReference>
<keyword evidence="8" id="KW-0969">Cilium</keyword>
<reference evidence="8" key="1">
    <citation type="submission" date="2022-03" db="EMBL/GenBank/DDBJ databases">
        <title>Genome Identification and Characterization of new species Bdellovibrio reynosense LBG001 sp. nov. from a Mexico soil sample.</title>
        <authorList>
            <person name="Camilli A."/>
            <person name="Ajao Y."/>
            <person name="Guo X."/>
        </authorList>
    </citation>
    <scope>NUCLEOTIDE SEQUENCE</scope>
    <source>
        <strain evidence="8">LBG001</strain>
    </source>
</reference>
<comment type="subcellular location">
    <subcellularLocation>
        <location evidence="1 7">Cell membrane</location>
        <topology evidence="1 7">Multi-pass membrane protein</topology>
    </subcellularLocation>
</comment>
<evidence type="ECO:0000256" key="1">
    <source>
        <dbReference type="ARBA" id="ARBA00004651"/>
    </source>
</evidence>
<comment type="similarity">
    <text evidence="2 7">Belongs to the FHIPEP (flagella/HR/invasion proteins export pore) family.</text>
</comment>
<dbReference type="NCBIfam" id="TIGR01398">
    <property type="entry name" value="FlhA"/>
    <property type="match status" value="1"/>
</dbReference>
<dbReference type="PIRSF" id="PIRSF005419">
    <property type="entry name" value="FlhA"/>
    <property type="match status" value="1"/>
</dbReference>
<dbReference type="PRINTS" id="PR00949">
    <property type="entry name" value="TYPE3IMAPROT"/>
</dbReference>
<dbReference type="Pfam" id="PF00771">
    <property type="entry name" value="FHIPEP"/>
    <property type="match status" value="1"/>
</dbReference>
<evidence type="ECO:0000256" key="4">
    <source>
        <dbReference type="ARBA" id="ARBA00022692"/>
    </source>
</evidence>
<dbReference type="InterPro" id="IPR042196">
    <property type="entry name" value="FHIPEP_4"/>
</dbReference>
<dbReference type="PANTHER" id="PTHR30161">
    <property type="entry name" value="FLAGELLAR EXPORT PROTEIN, MEMBRANE FLHA SUBUNIT-RELATED"/>
    <property type="match status" value="1"/>
</dbReference>
<evidence type="ECO:0000256" key="6">
    <source>
        <dbReference type="ARBA" id="ARBA00023136"/>
    </source>
</evidence>
<keyword evidence="7" id="KW-0653">Protein transport</keyword>
<feature type="transmembrane region" description="Helical" evidence="7">
    <location>
        <begin position="239"/>
        <end position="266"/>
    </location>
</feature>
<keyword evidence="9" id="KW-1185">Reference proteome</keyword>
<evidence type="ECO:0000313" key="8">
    <source>
        <dbReference type="EMBL" id="UOF00936.1"/>
    </source>
</evidence>
<dbReference type="EMBL" id="CP093442">
    <property type="protein sequence ID" value="UOF00936.1"/>
    <property type="molecule type" value="Genomic_DNA"/>
</dbReference>
<gene>
    <name evidence="7 8" type="primary">flhA</name>
    <name evidence="8" type="ORF">MNR06_14640</name>
</gene>
<comment type="caution">
    <text evidence="7">Lacks conserved residue(s) required for the propagation of feature annotation.</text>
</comment>
<keyword evidence="8" id="KW-0282">Flagellum</keyword>
<keyword evidence="8" id="KW-0966">Cell projection</keyword>
<dbReference type="PROSITE" id="PS00994">
    <property type="entry name" value="FHIPEP"/>
    <property type="match status" value="1"/>
</dbReference>
<comment type="function">
    <text evidence="7">Required for formation of the rod structure of the flagellar apparatus. Together with FliI and FliH, may constitute the export apparatus of flagellin.</text>
</comment>
<accession>A0ABY4C7H6</accession>
<feature type="transmembrane region" description="Helical" evidence="7">
    <location>
        <begin position="115"/>
        <end position="138"/>
    </location>
</feature>
<organism evidence="8 9">
    <name type="scientific">Bdellovibrio reynosensis</name>
    <dbReference type="NCBI Taxonomy" id="2835041"/>
    <lineage>
        <taxon>Bacteria</taxon>
        <taxon>Pseudomonadati</taxon>
        <taxon>Bdellovibrionota</taxon>
        <taxon>Bdellovibrionia</taxon>
        <taxon>Bdellovibrionales</taxon>
        <taxon>Pseudobdellovibrionaceae</taxon>
        <taxon>Bdellovibrio</taxon>
    </lineage>
</organism>
<dbReference type="Gene3D" id="3.40.30.60">
    <property type="entry name" value="FHIPEP family, domain 1"/>
    <property type="match status" value="1"/>
</dbReference>
<keyword evidence="4 7" id="KW-0812">Transmembrane</keyword>
<evidence type="ECO:0000256" key="2">
    <source>
        <dbReference type="ARBA" id="ARBA00008835"/>
    </source>
</evidence>
<keyword evidence="7" id="KW-0813">Transport</keyword>
<protein>
    <recommendedName>
        <fullName evidence="7">Flagellar biosynthesis protein FlhA</fullName>
    </recommendedName>
</protein>
<dbReference type="PANTHER" id="PTHR30161:SF1">
    <property type="entry name" value="FLAGELLAR BIOSYNTHESIS PROTEIN FLHA-RELATED"/>
    <property type="match status" value="1"/>
</dbReference>
<feature type="transmembrane region" description="Helical" evidence="7">
    <location>
        <begin position="207"/>
        <end position="227"/>
    </location>
</feature>